<gene>
    <name evidence="5" type="ORF">B7H17_17140</name>
</gene>
<dbReference type="InterPro" id="IPR019941">
    <property type="entry name" value="Tscrpt_reg_LuxR_HchA-assoc"/>
</dbReference>
<proteinExistence type="predicted"/>
<evidence type="ECO:0000256" key="2">
    <source>
        <dbReference type="ARBA" id="ARBA00023125"/>
    </source>
</evidence>
<organism evidence="5 6">
    <name type="scientific">Pseudomonas putida</name>
    <name type="common">Arthrobacter siderocapsulatus</name>
    <dbReference type="NCBI Taxonomy" id="303"/>
    <lineage>
        <taxon>Bacteria</taxon>
        <taxon>Pseudomonadati</taxon>
        <taxon>Pseudomonadota</taxon>
        <taxon>Gammaproteobacteria</taxon>
        <taxon>Pseudomonadales</taxon>
        <taxon>Pseudomonadaceae</taxon>
        <taxon>Pseudomonas</taxon>
    </lineage>
</organism>
<evidence type="ECO:0000313" key="6">
    <source>
        <dbReference type="Proteomes" id="UP000193675"/>
    </source>
</evidence>
<evidence type="ECO:0000259" key="4">
    <source>
        <dbReference type="PROSITE" id="PS50043"/>
    </source>
</evidence>
<feature type="domain" description="HTH luxR-type" evidence="4">
    <location>
        <begin position="170"/>
        <end position="235"/>
    </location>
</feature>
<dbReference type="AlphaFoldDB" id="A0A1X0ZTL8"/>
<dbReference type="PANTHER" id="PTHR44688">
    <property type="entry name" value="DNA-BINDING TRANSCRIPTIONAL ACTIVATOR DEVR_DOSR"/>
    <property type="match status" value="1"/>
</dbReference>
<evidence type="ECO:0000313" key="5">
    <source>
        <dbReference type="EMBL" id="ORL63069.1"/>
    </source>
</evidence>
<keyword evidence="2" id="KW-0238">DNA-binding</keyword>
<dbReference type="Pfam" id="PF03472">
    <property type="entry name" value="Autoind_bind"/>
    <property type="match status" value="1"/>
</dbReference>
<accession>A0A1X0ZTL8</accession>
<dbReference type="EMBL" id="NBWC01000024">
    <property type="protein sequence ID" value="ORL63069.1"/>
    <property type="molecule type" value="Genomic_DNA"/>
</dbReference>
<dbReference type="OrthoDB" id="9774661at2"/>
<dbReference type="Proteomes" id="UP000193675">
    <property type="component" value="Unassembled WGS sequence"/>
</dbReference>
<keyword evidence="3" id="KW-0804">Transcription</keyword>
<dbReference type="GO" id="GO:0003677">
    <property type="term" value="F:DNA binding"/>
    <property type="evidence" value="ECO:0007669"/>
    <property type="project" value="UniProtKB-KW"/>
</dbReference>
<dbReference type="RefSeq" id="WP_084857896.1">
    <property type="nucleotide sequence ID" value="NZ_NBWC01000024.1"/>
</dbReference>
<dbReference type="SUPFAM" id="SSF46894">
    <property type="entry name" value="C-terminal effector domain of the bipartite response regulators"/>
    <property type="match status" value="1"/>
</dbReference>
<dbReference type="InterPro" id="IPR005143">
    <property type="entry name" value="TF_LuxR_autoind-bd_dom"/>
</dbReference>
<dbReference type="InterPro" id="IPR016032">
    <property type="entry name" value="Sig_transdc_resp-reg_C-effctor"/>
</dbReference>
<dbReference type="InterPro" id="IPR036388">
    <property type="entry name" value="WH-like_DNA-bd_sf"/>
</dbReference>
<dbReference type="GO" id="GO:0006355">
    <property type="term" value="P:regulation of DNA-templated transcription"/>
    <property type="evidence" value="ECO:0007669"/>
    <property type="project" value="InterPro"/>
</dbReference>
<sequence length="242" mass="26505">MSRLCVERMFATALAIEGATALTVVQDAVRSYASPLGYDRFVLFSATAARDEVVERIHWVEGNWFGDQSPVDAETYVRHCPVTRHILHARAPFYWSKVSVDGNERYRVVRAPSGPGVHGLQVPVFGPAGLEGAMSLGGERIAASARERLALTMLATAAFWAARRLLEAPVDSDVRQLSEREREVLAWTAAGRRQADIAATLGLSPRTVENHLRSARRRLGVDTTAQAVRVALRNGELADMGD</sequence>
<dbReference type="SUPFAM" id="SSF75516">
    <property type="entry name" value="Pheromone-binding domain of LuxR-like quorum-sensing transcription factors"/>
    <property type="match status" value="1"/>
</dbReference>
<dbReference type="PRINTS" id="PR00038">
    <property type="entry name" value="HTHLUXR"/>
</dbReference>
<dbReference type="PROSITE" id="PS50043">
    <property type="entry name" value="HTH_LUXR_2"/>
    <property type="match status" value="1"/>
</dbReference>
<dbReference type="InterPro" id="IPR000792">
    <property type="entry name" value="Tscrpt_reg_LuxR_C"/>
</dbReference>
<dbReference type="Gene3D" id="1.10.10.10">
    <property type="entry name" value="Winged helix-like DNA-binding domain superfamily/Winged helix DNA-binding domain"/>
    <property type="match status" value="1"/>
</dbReference>
<dbReference type="NCBIfam" id="TIGR03541">
    <property type="entry name" value="reg_near_HchA"/>
    <property type="match status" value="1"/>
</dbReference>
<dbReference type="CDD" id="cd06170">
    <property type="entry name" value="LuxR_C_like"/>
    <property type="match status" value="1"/>
</dbReference>
<evidence type="ECO:0000256" key="3">
    <source>
        <dbReference type="ARBA" id="ARBA00023163"/>
    </source>
</evidence>
<name>A0A1X0ZTL8_PSEPU</name>
<dbReference type="SMART" id="SM00421">
    <property type="entry name" value="HTH_LUXR"/>
    <property type="match status" value="1"/>
</dbReference>
<reference evidence="5 6" key="1">
    <citation type="submission" date="2017-04" db="EMBL/GenBank/DDBJ databases">
        <title>Presence of VIM-2 positive Pseudomonas species in chickens and their surrounding environment.</title>
        <authorList>
            <person name="Zhang R."/>
        </authorList>
    </citation>
    <scope>NUCLEOTIDE SEQUENCE [LARGE SCALE GENOMIC DNA]</scope>
    <source>
        <strain evidence="5 6">DZ-C18</strain>
    </source>
</reference>
<dbReference type="PANTHER" id="PTHR44688:SF16">
    <property type="entry name" value="DNA-BINDING TRANSCRIPTIONAL ACTIVATOR DEVR_DOSR"/>
    <property type="match status" value="1"/>
</dbReference>
<dbReference type="Pfam" id="PF00196">
    <property type="entry name" value="GerE"/>
    <property type="match status" value="1"/>
</dbReference>
<keyword evidence="1" id="KW-0805">Transcription regulation</keyword>
<comment type="caution">
    <text evidence="5">The sequence shown here is derived from an EMBL/GenBank/DDBJ whole genome shotgun (WGS) entry which is preliminary data.</text>
</comment>
<evidence type="ECO:0000256" key="1">
    <source>
        <dbReference type="ARBA" id="ARBA00023015"/>
    </source>
</evidence>
<protein>
    <submittedName>
        <fullName evidence="5">LuxR family transcriptional regulator</fullName>
    </submittedName>
</protein>
<dbReference type="InterPro" id="IPR036693">
    <property type="entry name" value="TF_LuxR_autoind-bd_dom_sf"/>
</dbReference>
<dbReference type="Gene3D" id="3.30.450.80">
    <property type="entry name" value="Transcription factor LuxR-like, autoinducer-binding domain"/>
    <property type="match status" value="1"/>
</dbReference>